<dbReference type="AlphaFoldDB" id="A0A9E9NIK0"/>
<organism evidence="1">
    <name type="scientific">Escherichia sp. J-18004577</name>
    <dbReference type="NCBI Taxonomy" id="2996464"/>
    <lineage>
        <taxon>Bacteria</taxon>
        <taxon>Pseudomonadati</taxon>
        <taxon>Pseudomonadota</taxon>
        <taxon>Gammaproteobacteria</taxon>
        <taxon>Enterobacterales</taxon>
        <taxon>Enterobacteriaceae</taxon>
        <taxon>Escherichia</taxon>
    </lineage>
</organism>
<accession>A0A9E9NIK0</accession>
<name>A0A9E9NIK0_9ESCH</name>
<protein>
    <submittedName>
        <fullName evidence="1">Uncharacterized protein</fullName>
    </submittedName>
</protein>
<keyword evidence="1" id="KW-0614">Plasmid</keyword>
<reference evidence="1" key="1">
    <citation type="submission" date="2022-11" db="EMBL/GenBank/DDBJ databases">
        <authorList>
            <person name="Hao Y."/>
        </authorList>
    </citation>
    <scope>NUCLEOTIDE SEQUENCE</scope>
    <source>
        <strain evidence="1">J-18004577</strain>
        <plasmid evidence="1">pJ14577</plasmid>
    </source>
</reference>
<dbReference type="RefSeq" id="WP_176455164.1">
    <property type="nucleotide sequence ID" value="NZ_CP114206.1"/>
</dbReference>
<geneLocation type="plasmid" evidence="1">
    <name>pJ14577</name>
</geneLocation>
<proteinExistence type="predicted"/>
<evidence type="ECO:0000313" key="1">
    <source>
        <dbReference type="EMBL" id="WAT94332.1"/>
    </source>
</evidence>
<dbReference type="GeneID" id="89492223"/>
<dbReference type="EMBL" id="CP114206">
    <property type="protein sequence ID" value="WAT94332.1"/>
    <property type="molecule type" value="Genomic_DNA"/>
</dbReference>
<gene>
    <name evidence="1" type="ORF">OS905_00175</name>
</gene>
<sequence>MFSSKSGVKNKVMGFLRAMNRCKEEKKTVSRREHNDTLYFLRHGKAPVYTHPDDMVG</sequence>